<dbReference type="SUPFAM" id="SSF141457">
    <property type="entry name" value="BH3618-like"/>
    <property type="match status" value="1"/>
</dbReference>
<evidence type="ECO:0000256" key="2">
    <source>
        <dbReference type="ARBA" id="ARBA00022795"/>
    </source>
</evidence>
<dbReference type="PANTHER" id="PTHR39190">
    <property type="entry name" value="FLAGELLAR ASSEMBLY FACTOR FLIW"/>
    <property type="match status" value="1"/>
</dbReference>
<proteinExistence type="inferred from homology"/>
<keyword evidence="6" id="KW-1185">Reference proteome</keyword>
<dbReference type="InterPro" id="IPR003775">
    <property type="entry name" value="Flagellar_assembly_factor_FliW"/>
</dbReference>
<evidence type="ECO:0000256" key="3">
    <source>
        <dbReference type="ARBA" id="ARBA00022845"/>
    </source>
</evidence>
<keyword evidence="2 4" id="KW-1005">Bacterial flagellum biogenesis</keyword>
<sequence length="151" mass="16937">MFAGDPRLTEEEWIMADDSTDSTKELVFPQGIPGFGDQRRYRLSHSDTESGRVYWMQSSEDPEISFTLVDPAMYSLNYQLELSDEEAALIQADGPEDVMVFLMVWKAEADDPQQQPGINANITGPILINPEKRLGMQKLISQPKVALNISA</sequence>
<dbReference type="HAMAP" id="MF_01185">
    <property type="entry name" value="FliW"/>
    <property type="match status" value="1"/>
</dbReference>
<dbReference type="Pfam" id="PF02623">
    <property type="entry name" value="FliW"/>
    <property type="match status" value="1"/>
</dbReference>
<comment type="caution">
    <text evidence="5">The sequence shown here is derived from an EMBL/GenBank/DDBJ whole genome shotgun (WGS) entry which is preliminary data.</text>
</comment>
<name>W9V6T7_9GAMM</name>
<keyword evidence="1 4" id="KW-0963">Cytoplasm</keyword>
<dbReference type="Proteomes" id="UP000019460">
    <property type="component" value="Unassembled WGS sequence"/>
</dbReference>
<keyword evidence="3 4" id="KW-0810">Translation regulation</keyword>
<evidence type="ECO:0000313" key="6">
    <source>
        <dbReference type="Proteomes" id="UP000019460"/>
    </source>
</evidence>
<reference evidence="5 6" key="1">
    <citation type="submission" date="2012-11" db="EMBL/GenBank/DDBJ databases">
        <title>Genome assembly of Thiorhodococcus sp. AK35.</title>
        <authorList>
            <person name="Nupur N."/>
            <person name="Khatri I."/>
            <person name="Subramanian S."/>
            <person name="Pinnaka A."/>
        </authorList>
    </citation>
    <scope>NUCLEOTIDE SEQUENCE [LARGE SCALE GENOMIC DNA]</scope>
    <source>
        <strain evidence="5 6">AK35</strain>
    </source>
</reference>
<dbReference type="GO" id="GO:0005737">
    <property type="term" value="C:cytoplasm"/>
    <property type="evidence" value="ECO:0007669"/>
    <property type="project" value="UniProtKB-SubCell"/>
</dbReference>
<comment type="subunit">
    <text evidence="4">Interacts with translational regulator CsrA and flagellin(s).</text>
</comment>
<comment type="subcellular location">
    <subcellularLocation>
        <location evidence="4">Cytoplasm</location>
    </subcellularLocation>
</comment>
<comment type="function">
    <text evidence="4">Acts as an anti-CsrA protein, binds CsrA and prevents it from repressing translation of its target genes, one of which is flagellin. Binds to flagellin and participates in the assembly of the flagellum.</text>
</comment>
<organism evidence="5 6">
    <name type="scientific">Imhoffiella purpurea</name>
    <dbReference type="NCBI Taxonomy" id="1249627"/>
    <lineage>
        <taxon>Bacteria</taxon>
        <taxon>Pseudomonadati</taxon>
        <taxon>Pseudomonadota</taxon>
        <taxon>Gammaproteobacteria</taxon>
        <taxon>Chromatiales</taxon>
        <taxon>Chromatiaceae</taxon>
        <taxon>Imhoffiella</taxon>
    </lineage>
</organism>
<dbReference type="GO" id="GO:0006417">
    <property type="term" value="P:regulation of translation"/>
    <property type="evidence" value="ECO:0007669"/>
    <property type="project" value="UniProtKB-KW"/>
</dbReference>
<dbReference type="InterPro" id="IPR024046">
    <property type="entry name" value="Flagellar_assmbl_FliW_dom_sf"/>
</dbReference>
<dbReference type="eggNOG" id="COG1699">
    <property type="taxonomic scope" value="Bacteria"/>
</dbReference>
<comment type="similarity">
    <text evidence="4">Belongs to the FliW family.</text>
</comment>
<dbReference type="STRING" id="1249627.D779_1576"/>
<evidence type="ECO:0000256" key="1">
    <source>
        <dbReference type="ARBA" id="ARBA00022490"/>
    </source>
</evidence>
<dbReference type="AlphaFoldDB" id="W9V6T7"/>
<evidence type="ECO:0000256" key="4">
    <source>
        <dbReference type="HAMAP-Rule" id="MF_01185"/>
    </source>
</evidence>
<keyword evidence="4" id="KW-0143">Chaperone</keyword>
<dbReference type="GO" id="GO:0044780">
    <property type="term" value="P:bacterial-type flagellum assembly"/>
    <property type="evidence" value="ECO:0007669"/>
    <property type="project" value="UniProtKB-UniRule"/>
</dbReference>
<gene>
    <name evidence="4" type="primary">fliW</name>
    <name evidence="5" type="ORF">D779_1576</name>
</gene>
<accession>W9V6T7</accession>
<dbReference type="PANTHER" id="PTHR39190:SF1">
    <property type="entry name" value="FLAGELLAR ASSEMBLY FACTOR FLIW"/>
    <property type="match status" value="1"/>
</dbReference>
<evidence type="ECO:0000313" key="5">
    <source>
        <dbReference type="EMBL" id="EXJ15278.1"/>
    </source>
</evidence>
<dbReference type="Gene3D" id="2.30.290.10">
    <property type="entry name" value="BH3618-like"/>
    <property type="match status" value="1"/>
</dbReference>
<dbReference type="EMBL" id="AONC01000028">
    <property type="protein sequence ID" value="EXJ15278.1"/>
    <property type="molecule type" value="Genomic_DNA"/>
</dbReference>
<protein>
    <recommendedName>
        <fullName evidence="4">Flagellar assembly factor FliW</fullName>
    </recommendedName>
</protein>